<organism evidence="9 10">
    <name type="scientific">Lactobacillus equicursoris</name>
    <dbReference type="NCBI Taxonomy" id="420645"/>
    <lineage>
        <taxon>Bacteria</taxon>
        <taxon>Bacillati</taxon>
        <taxon>Bacillota</taxon>
        <taxon>Bacilli</taxon>
        <taxon>Lactobacillales</taxon>
        <taxon>Lactobacillaceae</taxon>
        <taxon>Lactobacillus</taxon>
    </lineage>
</organism>
<feature type="transmembrane region" description="Helical" evidence="7">
    <location>
        <begin position="21"/>
        <end position="41"/>
    </location>
</feature>
<dbReference type="AlphaFoldDB" id="A0A844FPW4"/>
<evidence type="ECO:0000256" key="5">
    <source>
        <dbReference type="ARBA" id="ARBA00022801"/>
    </source>
</evidence>
<comment type="subcellular location">
    <subcellularLocation>
        <location evidence="2">Cell membrane</location>
        <topology evidence="2">Single-pass type II membrane protein</topology>
    </subcellularLocation>
    <subcellularLocation>
        <location evidence="7">Membrane</location>
        <topology evidence="7">Single-pass type II membrane protein</topology>
    </subcellularLocation>
</comment>
<dbReference type="GO" id="GO:0004252">
    <property type="term" value="F:serine-type endopeptidase activity"/>
    <property type="evidence" value="ECO:0007669"/>
    <property type="project" value="InterPro"/>
</dbReference>
<evidence type="ECO:0000256" key="4">
    <source>
        <dbReference type="ARBA" id="ARBA00013208"/>
    </source>
</evidence>
<dbReference type="InterPro" id="IPR019533">
    <property type="entry name" value="Peptidase_S26"/>
</dbReference>
<dbReference type="Proteomes" id="UP000452141">
    <property type="component" value="Unassembled WGS sequence"/>
</dbReference>
<dbReference type="SUPFAM" id="SSF51306">
    <property type="entry name" value="LexA/Signal peptidase"/>
    <property type="match status" value="1"/>
</dbReference>
<evidence type="ECO:0000256" key="7">
    <source>
        <dbReference type="RuleBase" id="RU362042"/>
    </source>
</evidence>
<evidence type="ECO:0000256" key="3">
    <source>
        <dbReference type="ARBA" id="ARBA00009370"/>
    </source>
</evidence>
<feature type="domain" description="Peptidase S26" evidence="8">
    <location>
        <begin position="20"/>
        <end position="182"/>
    </location>
</feature>
<comment type="catalytic activity">
    <reaction evidence="1 7">
        <text>Cleavage of hydrophobic, N-terminal signal or leader sequences from secreted and periplasmic proteins.</text>
        <dbReference type="EC" id="3.4.21.89"/>
    </reaction>
</comment>
<dbReference type="PANTHER" id="PTHR43390:SF1">
    <property type="entry name" value="CHLOROPLAST PROCESSING PEPTIDASE"/>
    <property type="match status" value="1"/>
</dbReference>
<dbReference type="InterPro" id="IPR000223">
    <property type="entry name" value="Pept_S26A_signal_pept_1"/>
</dbReference>
<evidence type="ECO:0000256" key="6">
    <source>
        <dbReference type="PIRSR" id="PIRSR600223-1"/>
    </source>
</evidence>
<evidence type="ECO:0000256" key="1">
    <source>
        <dbReference type="ARBA" id="ARBA00000677"/>
    </source>
</evidence>
<dbReference type="GO" id="GO:0006465">
    <property type="term" value="P:signal peptide processing"/>
    <property type="evidence" value="ECO:0007669"/>
    <property type="project" value="InterPro"/>
</dbReference>
<feature type="active site" evidence="6">
    <location>
        <position position="49"/>
    </location>
</feature>
<dbReference type="InterPro" id="IPR036286">
    <property type="entry name" value="LexA/Signal_pep-like_sf"/>
</dbReference>
<evidence type="ECO:0000313" key="10">
    <source>
        <dbReference type="Proteomes" id="UP000452141"/>
    </source>
</evidence>
<dbReference type="PANTHER" id="PTHR43390">
    <property type="entry name" value="SIGNAL PEPTIDASE I"/>
    <property type="match status" value="1"/>
</dbReference>
<comment type="caution">
    <text evidence="9">The sequence shown here is derived from an EMBL/GenBank/DDBJ whole genome shotgun (WGS) entry which is preliminary data.</text>
</comment>
<keyword evidence="5 7" id="KW-0378">Hydrolase</keyword>
<comment type="similarity">
    <text evidence="3 7">Belongs to the peptidase S26 family.</text>
</comment>
<evidence type="ECO:0000256" key="2">
    <source>
        <dbReference type="ARBA" id="ARBA00004401"/>
    </source>
</evidence>
<proteinExistence type="inferred from homology"/>
<protein>
    <recommendedName>
        <fullName evidence="4 7">Signal peptidase I</fullName>
        <ecNumber evidence="4 7">3.4.21.89</ecNumber>
    </recommendedName>
</protein>
<gene>
    <name evidence="9" type="primary">lepB</name>
    <name evidence="9" type="ORF">FYJ61_07845</name>
</gene>
<reference evidence="9 10" key="1">
    <citation type="submission" date="2019-08" db="EMBL/GenBank/DDBJ databases">
        <title>In-depth cultivation of the pig gut microbiome towards novel bacterial diversity and tailored functional studies.</title>
        <authorList>
            <person name="Wylensek D."/>
            <person name="Hitch T.C.A."/>
            <person name="Clavel T."/>
        </authorList>
    </citation>
    <scope>NUCLEOTIDE SEQUENCE [LARGE SCALE GENOMIC DNA]</scope>
    <source>
        <strain evidence="9 10">WCA-470BD-2E</strain>
    </source>
</reference>
<keyword evidence="7" id="KW-1133">Transmembrane helix</keyword>
<evidence type="ECO:0000259" key="8">
    <source>
        <dbReference type="Pfam" id="PF10502"/>
    </source>
</evidence>
<dbReference type="CDD" id="cd06530">
    <property type="entry name" value="S26_SPase_I"/>
    <property type="match status" value="1"/>
</dbReference>
<feature type="active site" evidence="6">
    <location>
        <position position="92"/>
    </location>
</feature>
<dbReference type="PROSITE" id="PS00761">
    <property type="entry name" value="SPASE_I_3"/>
    <property type="match status" value="1"/>
</dbReference>
<dbReference type="GO" id="GO:0009003">
    <property type="term" value="F:signal peptidase activity"/>
    <property type="evidence" value="ECO:0007669"/>
    <property type="project" value="UniProtKB-EC"/>
</dbReference>
<accession>A0A844FPW4</accession>
<keyword evidence="7" id="KW-0812">Transmembrane</keyword>
<dbReference type="GO" id="GO:0005886">
    <property type="term" value="C:plasma membrane"/>
    <property type="evidence" value="ECO:0007669"/>
    <property type="project" value="UniProtKB-SubCell"/>
</dbReference>
<dbReference type="EMBL" id="VUMW01000026">
    <property type="protein sequence ID" value="MST80359.1"/>
    <property type="molecule type" value="Genomic_DNA"/>
</dbReference>
<dbReference type="Gene3D" id="2.10.109.10">
    <property type="entry name" value="Umud Fragment, subunit A"/>
    <property type="match status" value="1"/>
</dbReference>
<dbReference type="PRINTS" id="PR00727">
    <property type="entry name" value="LEADERPTASE"/>
</dbReference>
<keyword evidence="7" id="KW-0472">Membrane</keyword>
<dbReference type="RefSeq" id="WP_154487196.1">
    <property type="nucleotide sequence ID" value="NZ_VUMW01000026.1"/>
</dbReference>
<dbReference type="InterPro" id="IPR019758">
    <property type="entry name" value="Pept_S26A_signal_pept_1_CS"/>
</dbReference>
<evidence type="ECO:0000313" key="9">
    <source>
        <dbReference type="EMBL" id="MST80359.1"/>
    </source>
</evidence>
<dbReference type="NCBIfam" id="TIGR02227">
    <property type="entry name" value="sigpep_I_bact"/>
    <property type="match status" value="1"/>
</dbReference>
<sequence>MTKKQQKPAEEESWGKFFRDVLVMFLIFASIYYVIFSFFLANEVVSGPSMQPTFEDGDRLIAVRKFTPKRNDVVIIKAPAKAHDQAGAMYIKRVIGLPGDTVQSNNDVLYINGKKVAQPYLNNQYKKADNLAGSNYTSNFKVKIKKGYYWVMGDHRDVSKDSRYFGQVKRSYLLSKVVLRYWPVTKISTNFY</sequence>
<dbReference type="EC" id="3.4.21.89" evidence="4 7"/>
<dbReference type="Pfam" id="PF10502">
    <property type="entry name" value="Peptidase_S26"/>
    <property type="match status" value="1"/>
</dbReference>
<name>A0A844FPW4_9LACO</name>
<keyword evidence="7" id="KW-0645">Protease</keyword>